<dbReference type="RefSeq" id="WP_261969432.1">
    <property type="nucleotide sequence ID" value="NZ_JAHHZF010000007.1"/>
</dbReference>
<reference evidence="3 4" key="1">
    <citation type="submission" date="2021-06" db="EMBL/GenBank/DDBJ databases">
        <authorList>
            <person name="Grouzdev D.S."/>
            <person name="Koziaeva V."/>
        </authorList>
    </citation>
    <scope>NUCLEOTIDE SEQUENCE [LARGE SCALE GENOMIC DNA]</scope>
    <source>
        <strain evidence="3 4">22</strain>
    </source>
</reference>
<evidence type="ECO:0000256" key="1">
    <source>
        <dbReference type="SAM" id="MobiDB-lite"/>
    </source>
</evidence>
<keyword evidence="2" id="KW-1133">Transmembrane helix</keyword>
<dbReference type="GO" id="GO:0016020">
    <property type="term" value="C:membrane"/>
    <property type="evidence" value="ECO:0007669"/>
    <property type="project" value="InterPro"/>
</dbReference>
<accession>A0A947D9L6</accession>
<protein>
    <submittedName>
        <fullName evidence="3">FxsA family protein</fullName>
    </submittedName>
</protein>
<dbReference type="PANTHER" id="PTHR35335:SF1">
    <property type="entry name" value="UPF0716 PROTEIN FXSA"/>
    <property type="match status" value="1"/>
</dbReference>
<dbReference type="NCBIfam" id="NF008528">
    <property type="entry name" value="PRK11463.1-2"/>
    <property type="match status" value="1"/>
</dbReference>
<proteinExistence type="predicted"/>
<feature type="transmembrane region" description="Helical" evidence="2">
    <location>
        <begin position="96"/>
        <end position="115"/>
    </location>
</feature>
<dbReference type="PANTHER" id="PTHR35335">
    <property type="entry name" value="UPF0716 PROTEIN FXSA"/>
    <property type="match status" value="1"/>
</dbReference>
<dbReference type="EMBL" id="JAHHZF010000007">
    <property type="protein sequence ID" value="MBT9290847.1"/>
    <property type="molecule type" value="Genomic_DNA"/>
</dbReference>
<keyword evidence="2" id="KW-0472">Membrane</keyword>
<gene>
    <name evidence="3" type="ORF">KL771_15370</name>
</gene>
<dbReference type="Proteomes" id="UP000766595">
    <property type="component" value="Unassembled WGS sequence"/>
</dbReference>
<keyword evidence="4" id="KW-1185">Reference proteome</keyword>
<sequence>MPAGLILLLAFLAWPFLEIAAFIAVGREIGILPTLATIVGTSFLGAVLLKQQGMAALMAIRREMRHGELPPQAIGHAALIGLGGLLLLLPGFVSDIFGILLFLPPIRSLILAALARNATIVVVRGRRSGVGRTVVDLDPEEWHETTPPASRPHPTAQPDPTARPRITGPDEDGRRP</sequence>
<feature type="region of interest" description="Disordered" evidence="1">
    <location>
        <begin position="135"/>
        <end position="176"/>
    </location>
</feature>
<organism evidence="3 4">
    <name type="scientific">Prosthecodimorpha staleyi</name>
    <dbReference type="NCBI Taxonomy" id="2840188"/>
    <lineage>
        <taxon>Bacteria</taxon>
        <taxon>Pseudomonadati</taxon>
        <taxon>Pseudomonadota</taxon>
        <taxon>Alphaproteobacteria</taxon>
        <taxon>Hyphomicrobiales</taxon>
        <taxon>Ancalomicrobiaceae</taxon>
        <taxon>Prosthecodimorpha</taxon>
    </lineage>
</organism>
<evidence type="ECO:0000313" key="4">
    <source>
        <dbReference type="Proteomes" id="UP000766595"/>
    </source>
</evidence>
<feature type="transmembrane region" description="Helical" evidence="2">
    <location>
        <begin position="69"/>
        <end position="90"/>
    </location>
</feature>
<dbReference type="InterPro" id="IPR007313">
    <property type="entry name" value="FxsA"/>
</dbReference>
<evidence type="ECO:0000313" key="3">
    <source>
        <dbReference type="EMBL" id="MBT9290847.1"/>
    </source>
</evidence>
<dbReference type="AlphaFoldDB" id="A0A947D9L6"/>
<dbReference type="Pfam" id="PF04186">
    <property type="entry name" value="FxsA"/>
    <property type="match status" value="1"/>
</dbReference>
<evidence type="ECO:0000256" key="2">
    <source>
        <dbReference type="SAM" id="Phobius"/>
    </source>
</evidence>
<name>A0A947D9L6_9HYPH</name>
<comment type="caution">
    <text evidence="3">The sequence shown here is derived from an EMBL/GenBank/DDBJ whole genome shotgun (WGS) entry which is preliminary data.</text>
</comment>
<keyword evidence="2" id="KW-0812">Transmembrane</keyword>
<feature type="transmembrane region" description="Helical" evidence="2">
    <location>
        <begin position="30"/>
        <end position="49"/>
    </location>
</feature>